<proteinExistence type="inferred from homology"/>
<evidence type="ECO:0000256" key="3">
    <source>
        <dbReference type="ARBA" id="ARBA00007971"/>
    </source>
</evidence>
<evidence type="ECO:0000256" key="7">
    <source>
        <dbReference type="ARBA" id="ARBA00023136"/>
    </source>
</evidence>
<comment type="similarity">
    <text evidence="3 9">Belongs to the FliF family.</text>
</comment>
<dbReference type="InterPro" id="IPR006182">
    <property type="entry name" value="FliF_N_dom"/>
</dbReference>
<feature type="transmembrane region" description="Helical" evidence="11">
    <location>
        <begin position="32"/>
        <end position="51"/>
    </location>
</feature>
<evidence type="ECO:0000313" key="15">
    <source>
        <dbReference type="Proteomes" id="UP001595741"/>
    </source>
</evidence>
<keyword evidence="14" id="KW-0966">Cell projection</keyword>
<evidence type="ECO:0000256" key="5">
    <source>
        <dbReference type="ARBA" id="ARBA00022692"/>
    </source>
</evidence>
<accession>A0ABV7RI47</accession>
<feature type="compositionally biased region" description="Basic and acidic residues" evidence="10">
    <location>
        <begin position="537"/>
        <end position="546"/>
    </location>
</feature>
<dbReference type="Gene3D" id="3.30.300.30">
    <property type="match status" value="1"/>
</dbReference>
<evidence type="ECO:0000256" key="9">
    <source>
        <dbReference type="PIRNR" id="PIRNR004862"/>
    </source>
</evidence>
<keyword evidence="7 11" id="KW-0472">Membrane</keyword>
<reference evidence="15" key="1">
    <citation type="journal article" date="2019" name="Int. J. Syst. Evol. Microbiol.">
        <title>The Global Catalogue of Microorganisms (GCM) 10K type strain sequencing project: providing services to taxonomists for standard genome sequencing and annotation.</title>
        <authorList>
            <consortium name="The Broad Institute Genomics Platform"/>
            <consortium name="The Broad Institute Genome Sequencing Center for Infectious Disease"/>
            <person name="Wu L."/>
            <person name="Ma J."/>
        </authorList>
    </citation>
    <scope>NUCLEOTIDE SEQUENCE [LARGE SCALE GENOMIC DNA]</scope>
    <source>
        <strain evidence="15">KCTC 42742</strain>
    </source>
</reference>
<evidence type="ECO:0000256" key="6">
    <source>
        <dbReference type="ARBA" id="ARBA00022989"/>
    </source>
</evidence>
<feature type="region of interest" description="Disordered" evidence="10">
    <location>
        <begin position="523"/>
        <end position="546"/>
    </location>
</feature>
<dbReference type="InterPro" id="IPR000067">
    <property type="entry name" value="FlgMring_FliF"/>
</dbReference>
<evidence type="ECO:0000256" key="8">
    <source>
        <dbReference type="ARBA" id="ARBA00023143"/>
    </source>
</evidence>
<keyword evidence="4" id="KW-1003">Cell membrane</keyword>
<dbReference type="Proteomes" id="UP001595741">
    <property type="component" value="Unassembled WGS sequence"/>
</dbReference>
<feature type="domain" description="Flagellar M-ring N-terminal" evidence="12">
    <location>
        <begin position="53"/>
        <end position="226"/>
    </location>
</feature>
<evidence type="ECO:0000313" key="14">
    <source>
        <dbReference type="EMBL" id="MFC3533730.1"/>
    </source>
</evidence>
<dbReference type="RefSeq" id="WP_386093800.1">
    <property type="nucleotide sequence ID" value="NZ_JBHRXN010000036.1"/>
</dbReference>
<keyword evidence="6 11" id="KW-1133">Transmembrane helix</keyword>
<sequence length="577" mass="61714">MADLVDNATPAWRVRVNEMTARFNALPNNRKILLFAAVAAVLSIAIALMAFNREPSYKILFTGLADRDGGQITAALQQMNIPYQLGDGGVISVPNDKVYDARLRLASQGLPKAGGVGFELMDKQKFGISQFAEQVNYQRSIEGELARTIESVAAVDSARVHLAMPKQSVFVRDQQLPTASVMLTLRGGRILDAGQIAGILHLVSSSVPNLPVGNVSIVDQDGNLLSAVPDLNGNSGMDRRQLAYIRQIEADYAKRVETILEPIFGKGNARAQVTATVDFSEVEQTSETYRPNSTPNPSATRSQQIVESLGKDASLPSGVPGAMTNQPPNAASAPLTLPPGAAPGTATLSGLPMGNASGAVHREITTNYEIDKTIQHTKLPQGNIKRLTAAVVVNYKMVPDANGEAKPTPMSEREYQQINNLVKEAVGYNQERGDSVNVVNASFAETVPVVSAKDRLVEYASENAGNLVKYGLLLIAVLYLLFGVVRPIMRDVVKPAPPAQPEGEEAAAASGGRLLAVAGEEGEGMGAAGGEQPFDALDPKEQSRRQYETNIQAARDLVKADPRMAAQIIKEWIASDE</sequence>
<evidence type="ECO:0000256" key="10">
    <source>
        <dbReference type="SAM" id="MobiDB-lite"/>
    </source>
</evidence>
<dbReference type="PRINTS" id="PR01009">
    <property type="entry name" value="FLGMRINGFLIF"/>
</dbReference>
<keyword evidence="14" id="KW-0969">Cilium</keyword>
<dbReference type="PANTHER" id="PTHR30046">
    <property type="entry name" value="FLAGELLAR M-RING PROTEIN"/>
    <property type="match status" value="1"/>
</dbReference>
<gene>
    <name evidence="14" type="primary">fliF</name>
    <name evidence="14" type="ORF">ACFOLG_16290</name>
</gene>
<evidence type="ECO:0000256" key="4">
    <source>
        <dbReference type="ARBA" id="ARBA00022475"/>
    </source>
</evidence>
<dbReference type="PIRSF" id="PIRSF004862">
    <property type="entry name" value="FliF"/>
    <property type="match status" value="1"/>
</dbReference>
<evidence type="ECO:0000256" key="1">
    <source>
        <dbReference type="ARBA" id="ARBA00004117"/>
    </source>
</evidence>
<feature type="compositionally biased region" description="Polar residues" evidence="10">
    <location>
        <begin position="280"/>
        <end position="306"/>
    </location>
</feature>
<organism evidence="14 15">
    <name type="scientific">Vogesella facilis</name>
    <dbReference type="NCBI Taxonomy" id="1655232"/>
    <lineage>
        <taxon>Bacteria</taxon>
        <taxon>Pseudomonadati</taxon>
        <taxon>Pseudomonadota</taxon>
        <taxon>Betaproteobacteria</taxon>
        <taxon>Neisseriales</taxon>
        <taxon>Chromobacteriaceae</taxon>
        <taxon>Vogesella</taxon>
    </lineage>
</organism>
<dbReference type="EMBL" id="JBHRXN010000036">
    <property type="protein sequence ID" value="MFC3533730.1"/>
    <property type="molecule type" value="Genomic_DNA"/>
</dbReference>
<keyword evidence="5 11" id="KW-0812">Transmembrane</keyword>
<evidence type="ECO:0000256" key="2">
    <source>
        <dbReference type="ARBA" id="ARBA00004651"/>
    </source>
</evidence>
<dbReference type="Pfam" id="PF08345">
    <property type="entry name" value="YscJ_FliF_C"/>
    <property type="match status" value="1"/>
</dbReference>
<dbReference type="NCBIfam" id="TIGR00206">
    <property type="entry name" value="fliF"/>
    <property type="match status" value="1"/>
</dbReference>
<comment type="function">
    <text evidence="9">The M ring may be actively involved in energy transduction.</text>
</comment>
<keyword evidence="8 9" id="KW-0975">Bacterial flagellum</keyword>
<dbReference type="Pfam" id="PF01514">
    <property type="entry name" value="YscJ_FliF"/>
    <property type="match status" value="1"/>
</dbReference>
<name>A0ABV7RI47_9NEIS</name>
<keyword evidence="14" id="KW-0282">Flagellum</keyword>
<evidence type="ECO:0000259" key="12">
    <source>
        <dbReference type="Pfam" id="PF01514"/>
    </source>
</evidence>
<comment type="subcellular location">
    <subcellularLocation>
        <location evidence="1 9">Bacterial flagellum basal body</location>
    </subcellularLocation>
    <subcellularLocation>
        <location evidence="2">Cell membrane</location>
        <topology evidence="2">Multi-pass membrane protein</topology>
    </subcellularLocation>
</comment>
<keyword evidence="15" id="KW-1185">Reference proteome</keyword>
<dbReference type="InterPro" id="IPR045851">
    <property type="entry name" value="AMP-bd_C_sf"/>
</dbReference>
<evidence type="ECO:0000256" key="11">
    <source>
        <dbReference type="SAM" id="Phobius"/>
    </source>
</evidence>
<dbReference type="InterPro" id="IPR043427">
    <property type="entry name" value="YscJ/FliF"/>
</dbReference>
<feature type="region of interest" description="Disordered" evidence="10">
    <location>
        <begin position="280"/>
        <end position="337"/>
    </location>
</feature>
<feature type="domain" description="Flagellar M-ring C-terminal" evidence="13">
    <location>
        <begin position="260"/>
        <end position="443"/>
    </location>
</feature>
<dbReference type="InterPro" id="IPR013556">
    <property type="entry name" value="Flag_M-ring_C"/>
</dbReference>
<evidence type="ECO:0000259" key="13">
    <source>
        <dbReference type="Pfam" id="PF08345"/>
    </source>
</evidence>
<comment type="caution">
    <text evidence="14">The sequence shown here is derived from an EMBL/GenBank/DDBJ whole genome shotgun (WGS) entry which is preliminary data.</text>
</comment>
<dbReference type="PANTHER" id="PTHR30046:SF0">
    <property type="entry name" value="FLAGELLAR M-RING PROTEIN"/>
    <property type="match status" value="1"/>
</dbReference>
<protein>
    <recommendedName>
        <fullName evidence="9">Flagellar M-ring protein</fullName>
    </recommendedName>
</protein>